<comment type="similarity">
    <text evidence="2">Belongs to the BLOC1S5 family.</text>
</comment>
<comment type="caution">
    <text evidence="9">The sequence shown here is derived from an EMBL/GenBank/DDBJ whole genome shotgun (WGS) entry which is preliminary data.</text>
</comment>
<evidence type="ECO:0000256" key="2">
    <source>
        <dbReference type="ARBA" id="ARBA00010754"/>
    </source>
</evidence>
<feature type="transmembrane region" description="Helical" evidence="8">
    <location>
        <begin position="345"/>
        <end position="367"/>
    </location>
</feature>
<dbReference type="PANTHER" id="PTHR31394:SF1">
    <property type="entry name" value="TRANSMEMBRANE PROTEIN 199"/>
    <property type="match status" value="1"/>
</dbReference>
<dbReference type="Proteomes" id="UP001162164">
    <property type="component" value="Unassembled WGS sequence"/>
</dbReference>
<sequence length="387" mass="44981">MSDVIKDVGKVWDRLFDHKGFLSGEIGFMLREFELKRGDREVDNLFSVIENITDIKDTQVDCCKQAGDQTVLKANEALEQALNICHQFVDLEEKYKQDTTVEDNRSDRKLVWDCFMNRITTEYSEINGSLEAKEETLNKLYEEFEKKIISLIPYFYNDKLRKYINGVKVCDDMPYGISNIVFKNKVKKNVESKANIGLEPDIFTKCPLKTSDSKNSDKLLNLSDLHWLYGYIQKDNSQNDNKIYLHELLEGSEIILPKNKEIPRSEELEKRCRQLKAQQENQSYYKMTKHVDMSRKRLPEDSFGYQVKQMNKHLVAIFQFIVSVAAGFAFGFIGIELLIGSLDFGFRLLLGIICALTIALAELYFLAKRLNEDLQLEYTVEKQQKKC</sequence>
<evidence type="ECO:0000256" key="8">
    <source>
        <dbReference type="SAM" id="Phobius"/>
    </source>
</evidence>
<evidence type="ECO:0000313" key="10">
    <source>
        <dbReference type="Proteomes" id="UP001162164"/>
    </source>
</evidence>
<evidence type="ECO:0000256" key="6">
    <source>
        <dbReference type="ARBA" id="ARBA00022989"/>
    </source>
</evidence>
<keyword evidence="6 8" id="KW-1133">Transmembrane helix</keyword>
<evidence type="ECO:0000313" key="9">
    <source>
        <dbReference type="EMBL" id="KAJ8984521.1"/>
    </source>
</evidence>
<protein>
    <recommendedName>
        <fullName evidence="3">Biogenesis of lysosome-related organelles complex 1 subunit 5</fullName>
    </recommendedName>
</protein>
<evidence type="ECO:0000256" key="7">
    <source>
        <dbReference type="ARBA" id="ARBA00023136"/>
    </source>
</evidence>
<dbReference type="Pfam" id="PF14942">
    <property type="entry name" value="Muted"/>
    <property type="match status" value="1"/>
</dbReference>
<proteinExistence type="inferred from homology"/>
<accession>A0ABQ9K367</accession>
<evidence type="ECO:0000256" key="1">
    <source>
        <dbReference type="ARBA" id="ARBA00004477"/>
    </source>
</evidence>
<feature type="transmembrane region" description="Helical" evidence="8">
    <location>
        <begin position="314"/>
        <end position="339"/>
    </location>
</feature>
<evidence type="ECO:0000256" key="3">
    <source>
        <dbReference type="ARBA" id="ARBA00019580"/>
    </source>
</evidence>
<dbReference type="InterPro" id="IPR021013">
    <property type="entry name" value="ATPase_Vma12"/>
</dbReference>
<reference evidence="9" key="1">
    <citation type="journal article" date="2023" name="Insect Mol. Biol.">
        <title>Genome sequencing provides insights into the evolution of gene families encoding plant cell wall-degrading enzymes in longhorned beetles.</title>
        <authorList>
            <person name="Shin N.R."/>
            <person name="Okamura Y."/>
            <person name="Kirsch R."/>
            <person name="Pauchet Y."/>
        </authorList>
    </citation>
    <scope>NUCLEOTIDE SEQUENCE</scope>
    <source>
        <strain evidence="9">MMC_N1</strain>
    </source>
</reference>
<evidence type="ECO:0000256" key="4">
    <source>
        <dbReference type="ARBA" id="ARBA00022692"/>
    </source>
</evidence>
<keyword evidence="4 8" id="KW-0812">Transmembrane</keyword>
<organism evidence="9 10">
    <name type="scientific">Molorchus minor</name>
    <dbReference type="NCBI Taxonomy" id="1323400"/>
    <lineage>
        <taxon>Eukaryota</taxon>
        <taxon>Metazoa</taxon>
        <taxon>Ecdysozoa</taxon>
        <taxon>Arthropoda</taxon>
        <taxon>Hexapoda</taxon>
        <taxon>Insecta</taxon>
        <taxon>Pterygota</taxon>
        <taxon>Neoptera</taxon>
        <taxon>Endopterygota</taxon>
        <taxon>Coleoptera</taxon>
        <taxon>Polyphaga</taxon>
        <taxon>Cucujiformia</taxon>
        <taxon>Chrysomeloidea</taxon>
        <taxon>Cerambycidae</taxon>
        <taxon>Lamiinae</taxon>
        <taxon>Monochamini</taxon>
        <taxon>Molorchus</taxon>
    </lineage>
</organism>
<comment type="subcellular location">
    <subcellularLocation>
        <location evidence="1">Endoplasmic reticulum membrane</location>
        <topology evidence="1">Multi-pass membrane protein</topology>
    </subcellularLocation>
</comment>
<dbReference type="EMBL" id="JAPWTJ010000033">
    <property type="protein sequence ID" value="KAJ8984521.1"/>
    <property type="molecule type" value="Genomic_DNA"/>
</dbReference>
<keyword evidence="7 8" id="KW-0472">Membrane</keyword>
<name>A0ABQ9K367_9CUCU</name>
<keyword evidence="10" id="KW-1185">Reference proteome</keyword>
<evidence type="ECO:0000256" key="5">
    <source>
        <dbReference type="ARBA" id="ARBA00022824"/>
    </source>
</evidence>
<dbReference type="PANTHER" id="PTHR31394">
    <property type="entry name" value="TRANSMEMBRANE PROTEIN 199"/>
    <property type="match status" value="1"/>
</dbReference>
<keyword evidence="5" id="KW-0256">Endoplasmic reticulum</keyword>
<gene>
    <name evidence="9" type="ORF">NQ317_010992</name>
</gene>
<dbReference type="Pfam" id="PF11712">
    <property type="entry name" value="Vma12"/>
    <property type="match status" value="1"/>
</dbReference>
<dbReference type="InterPro" id="IPR017243">
    <property type="entry name" value="Bloc1s5"/>
</dbReference>